<protein>
    <submittedName>
        <fullName evidence="3">Serine hydrolase</fullName>
    </submittedName>
</protein>
<feature type="domain" description="Beta-lactamase-related" evidence="1">
    <location>
        <begin position="19"/>
        <end position="331"/>
    </location>
</feature>
<accession>A0ABU3QC73</accession>
<name>A0ABU3QC73_9SPHN</name>
<keyword evidence="3" id="KW-0378">Hydrolase</keyword>
<dbReference type="InterPro" id="IPR050491">
    <property type="entry name" value="AmpC-like"/>
</dbReference>
<dbReference type="Pfam" id="PF11954">
    <property type="entry name" value="DUF3471"/>
    <property type="match status" value="1"/>
</dbReference>
<proteinExistence type="predicted"/>
<evidence type="ECO:0000313" key="3">
    <source>
        <dbReference type="EMBL" id="MDT9600993.1"/>
    </source>
</evidence>
<dbReference type="Gene3D" id="3.40.710.10">
    <property type="entry name" value="DD-peptidase/beta-lactamase superfamily"/>
    <property type="match status" value="1"/>
</dbReference>
<evidence type="ECO:0000313" key="4">
    <source>
        <dbReference type="Proteomes" id="UP001259572"/>
    </source>
</evidence>
<reference evidence="3 4" key="1">
    <citation type="submission" date="2023-05" db="EMBL/GenBank/DDBJ databases">
        <authorList>
            <person name="Guo Y."/>
        </authorList>
    </citation>
    <scope>NUCLEOTIDE SEQUENCE [LARGE SCALE GENOMIC DNA]</scope>
    <source>
        <strain evidence="3 4">GR2756</strain>
    </source>
</reference>
<organism evidence="3 4">
    <name type="scientific">Sphingosinicella rhizophila</name>
    <dbReference type="NCBI Taxonomy" id="3050082"/>
    <lineage>
        <taxon>Bacteria</taxon>
        <taxon>Pseudomonadati</taxon>
        <taxon>Pseudomonadota</taxon>
        <taxon>Alphaproteobacteria</taxon>
        <taxon>Sphingomonadales</taxon>
        <taxon>Sphingosinicellaceae</taxon>
        <taxon>Sphingosinicella</taxon>
    </lineage>
</organism>
<comment type="caution">
    <text evidence="3">The sequence shown here is derived from an EMBL/GenBank/DDBJ whole genome shotgun (WGS) entry which is preliminary data.</text>
</comment>
<dbReference type="PANTHER" id="PTHR46825:SF15">
    <property type="entry name" value="BETA-LACTAMASE-RELATED DOMAIN-CONTAINING PROTEIN"/>
    <property type="match status" value="1"/>
</dbReference>
<dbReference type="SUPFAM" id="SSF56601">
    <property type="entry name" value="beta-lactamase/transpeptidase-like"/>
    <property type="match status" value="1"/>
</dbReference>
<keyword evidence="4" id="KW-1185">Reference proteome</keyword>
<gene>
    <name evidence="3" type="ORF">RQX22_18725</name>
</gene>
<feature type="domain" description="Peptidase S12 Pab87-related C-terminal" evidence="2">
    <location>
        <begin position="377"/>
        <end position="472"/>
    </location>
</feature>
<dbReference type="InterPro" id="IPR021860">
    <property type="entry name" value="Peptidase_S12_Pab87-rel_C"/>
</dbReference>
<dbReference type="InterPro" id="IPR012338">
    <property type="entry name" value="Beta-lactam/transpept-like"/>
</dbReference>
<evidence type="ECO:0000259" key="2">
    <source>
        <dbReference type="Pfam" id="PF11954"/>
    </source>
</evidence>
<sequence length="484" mass="53707">MTISFAESIATEIDDISRISRIPGAAIAIVRDGAIIFSSGFGYRDREAKLPMSANTSYPIASTTKALNATLIGTLVDEGLLAWDEPVQSYFPGFRLQDVAASAQVTLRDLIIMRTGLPRHDWAWLANPSSRKDLAEAIRFLDPSAQFRDRFQYNNLTVTVAGHVAEVVTGLPWEILLRDRILEPLAMAATSFSSPSDREASLGYHENRCRELIQSQRLDTDVTAPSGGAVHSTVNDMARWLCFNLEGSRRSDGPIISATTLAEIHTPRIFTGTDPSAPTPNAGYAMGWFVDRYQSRRRLSHGGNTHDVNSEVTLFPDERIGIVSFTNFGGLGLARLINQRAFDLLNHLDPVETLAERMAKYDLAVEALDRRDRGLKKIEGTCPSHSIAEYAGRYLHPGYGEIELLVQDEGLLLRRGALRLPMRHWHFNAWVVCDNDLFPRHLPNPFDAASRFLFEIDEDGAVCALRVSLEPATAPVRFTKATKS</sequence>
<dbReference type="Pfam" id="PF00144">
    <property type="entry name" value="Beta-lactamase"/>
    <property type="match status" value="1"/>
</dbReference>
<dbReference type="EMBL" id="JAVUPU010000015">
    <property type="protein sequence ID" value="MDT9600993.1"/>
    <property type="molecule type" value="Genomic_DNA"/>
</dbReference>
<dbReference type="GO" id="GO:0016787">
    <property type="term" value="F:hydrolase activity"/>
    <property type="evidence" value="ECO:0007669"/>
    <property type="project" value="UniProtKB-KW"/>
</dbReference>
<dbReference type="Proteomes" id="UP001259572">
    <property type="component" value="Unassembled WGS sequence"/>
</dbReference>
<dbReference type="InterPro" id="IPR001466">
    <property type="entry name" value="Beta-lactam-related"/>
</dbReference>
<dbReference type="Gene3D" id="2.40.128.600">
    <property type="match status" value="1"/>
</dbReference>
<dbReference type="PANTHER" id="PTHR46825">
    <property type="entry name" value="D-ALANYL-D-ALANINE-CARBOXYPEPTIDASE/ENDOPEPTIDASE AMPH"/>
    <property type="match status" value="1"/>
</dbReference>
<dbReference type="RefSeq" id="WP_315728637.1">
    <property type="nucleotide sequence ID" value="NZ_JAVUPU010000015.1"/>
</dbReference>
<evidence type="ECO:0000259" key="1">
    <source>
        <dbReference type="Pfam" id="PF00144"/>
    </source>
</evidence>